<evidence type="ECO:0000313" key="4">
    <source>
        <dbReference type="Proteomes" id="UP000494269"/>
    </source>
</evidence>
<dbReference type="InterPro" id="IPR050259">
    <property type="entry name" value="SDR"/>
</dbReference>
<dbReference type="InterPro" id="IPR057326">
    <property type="entry name" value="KR_dom"/>
</dbReference>
<dbReference type="EMBL" id="CADIJQ010000002">
    <property type="protein sequence ID" value="CAB3694379.1"/>
    <property type="molecule type" value="Genomic_DNA"/>
</dbReference>
<dbReference type="Pfam" id="PF13561">
    <property type="entry name" value="adh_short_C2"/>
    <property type="match status" value="1"/>
</dbReference>
<organism evidence="3 4">
    <name type="scientific">Achromobacter kerstersii</name>
    <dbReference type="NCBI Taxonomy" id="1353890"/>
    <lineage>
        <taxon>Bacteria</taxon>
        <taxon>Pseudomonadati</taxon>
        <taxon>Pseudomonadota</taxon>
        <taxon>Betaproteobacteria</taxon>
        <taxon>Burkholderiales</taxon>
        <taxon>Alcaligenaceae</taxon>
        <taxon>Achromobacter</taxon>
    </lineage>
</organism>
<keyword evidence="4" id="KW-1185">Reference proteome</keyword>
<accession>A0A6S7B1Y7</accession>
<dbReference type="Proteomes" id="UP000494269">
    <property type="component" value="Unassembled WGS sequence"/>
</dbReference>
<dbReference type="PROSITE" id="PS00061">
    <property type="entry name" value="ADH_SHORT"/>
    <property type="match status" value="1"/>
</dbReference>
<dbReference type="SUPFAM" id="SSF51735">
    <property type="entry name" value="NAD(P)-binding Rossmann-fold domains"/>
    <property type="match status" value="1"/>
</dbReference>
<reference evidence="3 4" key="1">
    <citation type="submission" date="2020-04" db="EMBL/GenBank/DDBJ databases">
        <authorList>
            <person name="De Canck E."/>
        </authorList>
    </citation>
    <scope>NUCLEOTIDE SEQUENCE [LARGE SCALE GENOMIC DNA]</scope>
    <source>
        <strain evidence="3 4">LMG 3441</strain>
    </source>
</reference>
<feature type="domain" description="Ketoreductase" evidence="2">
    <location>
        <begin position="15"/>
        <end position="199"/>
    </location>
</feature>
<dbReference type="PANTHER" id="PTHR42879">
    <property type="entry name" value="3-OXOACYL-(ACYL-CARRIER-PROTEIN) REDUCTASE"/>
    <property type="match status" value="1"/>
</dbReference>
<dbReference type="PRINTS" id="PR00080">
    <property type="entry name" value="SDRFAMILY"/>
</dbReference>
<dbReference type="RefSeq" id="WP_054423483.1">
    <property type="nucleotide sequence ID" value="NZ_CADIJQ010000002.1"/>
</dbReference>
<evidence type="ECO:0000259" key="2">
    <source>
        <dbReference type="SMART" id="SM00822"/>
    </source>
</evidence>
<gene>
    <name evidence="3" type="primary">idnO</name>
    <name evidence="3" type="ORF">LMG3441_02207</name>
</gene>
<dbReference type="InterPro" id="IPR036291">
    <property type="entry name" value="NAD(P)-bd_dom_sf"/>
</dbReference>
<dbReference type="AlphaFoldDB" id="A0A6S7B1Y7"/>
<dbReference type="Gene3D" id="3.40.50.720">
    <property type="entry name" value="NAD(P)-binding Rossmann-like Domain"/>
    <property type="match status" value="1"/>
</dbReference>
<dbReference type="EC" id="1.1.1.69" evidence="3"/>
<evidence type="ECO:0000256" key="1">
    <source>
        <dbReference type="ARBA" id="ARBA00006484"/>
    </source>
</evidence>
<dbReference type="SMART" id="SM00822">
    <property type="entry name" value="PKS_KR"/>
    <property type="match status" value="1"/>
</dbReference>
<dbReference type="GO" id="GO:0008874">
    <property type="term" value="F:gluconate 5-dehydrogenase activity"/>
    <property type="evidence" value="ECO:0007669"/>
    <property type="project" value="UniProtKB-EC"/>
</dbReference>
<comment type="similarity">
    <text evidence="1">Belongs to the short-chain dehydrogenases/reductases (SDR) family.</text>
</comment>
<name>A0A6S7B1Y7_9BURK</name>
<dbReference type="InterPro" id="IPR020904">
    <property type="entry name" value="Sc_DH/Rdtase_CS"/>
</dbReference>
<sequence length="259" mass="26486">MKHDYLDQTFGLAGRVALVTGAARGLGYAIAQALGRAGAQVVVNDLSQDACDAACARLAGDGITAHASPFDVADAAAVAAAVSQLEEAGLFIDVLVSNAGNQNRKAVVDMTPAEWQALQNVHVNGAFHCARAVLPGMGKRGFGRIVLMSSVAGQATMPNIAAYATAKGAIAAFTRALAVEYGASGVTCNALAPGFVRTDFTQGLQDNPQFQSFLSTSVPVGRWATPEDIAPAVVYLASPGASFVNGHVLAIDGGLLARM</sequence>
<dbReference type="GO" id="GO:0032787">
    <property type="term" value="P:monocarboxylic acid metabolic process"/>
    <property type="evidence" value="ECO:0007669"/>
    <property type="project" value="UniProtKB-ARBA"/>
</dbReference>
<proteinExistence type="inferred from homology"/>
<keyword evidence="3" id="KW-0560">Oxidoreductase</keyword>
<dbReference type="PRINTS" id="PR00081">
    <property type="entry name" value="GDHRDH"/>
</dbReference>
<dbReference type="InterPro" id="IPR002347">
    <property type="entry name" value="SDR_fam"/>
</dbReference>
<evidence type="ECO:0000313" key="3">
    <source>
        <dbReference type="EMBL" id="CAB3694379.1"/>
    </source>
</evidence>
<protein>
    <submittedName>
        <fullName evidence="3">5-keto-D-gluconate 5-reductase</fullName>
        <ecNumber evidence="3">1.1.1.69</ecNumber>
    </submittedName>
</protein>
<dbReference type="FunFam" id="3.40.50.720:FF:000084">
    <property type="entry name" value="Short-chain dehydrogenase reductase"/>
    <property type="match status" value="1"/>
</dbReference>
<dbReference type="PANTHER" id="PTHR42879:SF2">
    <property type="entry name" value="3-OXOACYL-[ACYL-CARRIER-PROTEIN] REDUCTASE FABG"/>
    <property type="match status" value="1"/>
</dbReference>